<sequence>MRHSLNYALVLAGLVAGFVSVPVKAHIFTHDFGVFDGSTGATATILSGVSGNYGWIDGTDADWGDTHKLSVYQFTLTGAADVQLSFEQAVALGGRNGLNPGFSLYSGLVHDPASPGGPDHDFSAGSIFIRDTDSGGAVTEGAFRALHDWRITNESDPAVVPPSVLTYIGHAYDGSQDYGTGVIPGGDGLLDHKVTQTFHLAAGDYTVFAGGSDYASQLAAVKSLGVSGTLSVISAVPEPETYAMLLAGLGLVGALTRQRNTAGKPRE</sequence>
<protein>
    <submittedName>
        <fullName evidence="2">PEP-CTERM protein-sorting domain-containing protein</fullName>
    </submittedName>
</protein>
<name>A0A1H8LPG1_9PROT</name>
<proteinExistence type="predicted"/>
<dbReference type="RefSeq" id="WP_090316611.1">
    <property type="nucleotide sequence ID" value="NZ_FNOE01000004.1"/>
</dbReference>
<evidence type="ECO:0000259" key="1">
    <source>
        <dbReference type="Pfam" id="PF07589"/>
    </source>
</evidence>
<dbReference type="NCBIfam" id="NF038126">
    <property type="entry name" value="PEP_CTERM_FxDxF"/>
    <property type="match status" value="1"/>
</dbReference>
<dbReference type="Pfam" id="PF07589">
    <property type="entry name" value="PEP-CTERM"/>
    <property type="match status" value="1"/>
</dbReference>
<evidence type="ECO:0000313" key="3">
    <source>
        <dbReference type="Proteomes" id="UP000198814"/>
    </source>
</evidence>
<dbReference type="NCBIfam" id="TIGR02595">
    <property type="entry name" value="PEP_CTERM"/>
    <property type="match status" value="1"/>
</dbReference>
<dbReference type="AlphaFoldDB" id="A0A1H8LPG1"/>
<reference evidence="3" key="1">
    <citation type="submission" date="2016-10" db="EMBL/GenBank/DDBJ databases">
        <authorList>
            <person name="Varghese N."/>
            <person name="Submissions S."/>
        </authorList>
    </citation>
    <scope>NUCLEOTIDE SEQUENCE [LARGE SCALE GENOMIC DNA]</scope>
    <source>
        <strain evidence="3">Nm76</strain>
    </source>
</reference>
<evidence type="ECO:0000313" key="2">
    <source>
        <dbReference type="EMBL" id="SEO06738.1"/>
    </source>
</evidence>
<feature type="domain" description="Ice-binding protein C-terminal" evidence="1">
    <location>
        <begin position="235"/>
        <end position="259"/>
    </location>
</feature>
<dbReference type="InterPro" id="IPR013424">
    <property type="entry name" value="Ice-binding_C"/>
</dbReference>
<dbReference type="Proteomes" id="UP000198814">
    <property type="component" value="Unassembled WGS sequence"/>
</dbReference>
<gene>
    <name evidence="2" type="ORF">SAMN05216333_1047</name>
</gene>
<dbReference type="EMBL" id="FODO01000004">
    <property type="protein sequence ID" value="SEO06738.1"/>
    <property type="molecule type" value="Genomic_DNA"/>
</dbReference>
<accession>A0A1H8LPG1</accession>
<dbReference type="OrthoDB" id="8559805at2"/>
<organism evidence="2 3">
    <name type="scientific">Nitrosomonas oligotropha</name>
    <dbReference type="NCBI Taxonomy" id="42354"/>
    <lineage>
        <taxon>Bacteria</taxon>
        <taxon>Pseudomonadati</taxon>
        <taxon>Pseudomonadota</taxon>
        <taxon>Betaproteobacteria</taxon>
        <taxon>Nitrosomonadales</taxon>
        <taxon>Nitrosomonadaceae</taxon>
        <taxon>Nitrosomonas</taxon>
    </lineage>
</organism>
<keyword evidence="3" id="KW-1185">Reference proteome</keyword>